<evidence type="ECO:0000256" key="15">
    <source>
        <dbReference type="ARBA" id="ARBA00048909"/>
    </source>
</evidence>
<dbReference type="PRINTS" id="PR00988">
    <property type="entry name" value="URIDINKINASE"/>
</dbReference>
<dbReference type="CDD" id="cd02023">
    <property type="entry name" value="UMPK"/>
    <property type="match status" value="1"/>
</dbReference>
<dbReference type="Gene3D" id="3.40.50.300">
    <property type="entry name" value="P-loop containing nucleotide triphosphate hydrolases"/>
    <property type="match status" value="1"/>
</dbReference>
<evidence type="ECO:0000256" key="3">
    <source>
        <dbReference type="ARBA" id="ARBA00004784"/>
    </source>
</evidence>
<dbReference type="GO" id="GO:0044211">
    <property type="term" value="P:CTP salvage"/>
    <property type="evidence" value="ECO:0007669"/>
    <property type="project" value="UniProtKB-UniRule"/>
</dbReference>
<reference evidence="19" key="1">
    <citation type="submission" date="2021-03" db="EMBL/GenBank/DDBJ databases">
        <title>Proteiniclasticum marinus sp. nov., isolated from tidal flat sediment.</title>
        <authorList>
            <person name="Namirimu T."/>
            <person name="Yang J.-A."/>
            <person name="Yang S.-H."/>
            <person name="Kim Y.-J."/>
            <person name="Kwon K.K."/>
        </authorList>
    </citation>
    <scope>NUCLEOTIDE SEQUENCE</scope>
    <source>
        <strain evidence="19">SCR006</strain>
    </source>
</reference>
<evidence type="ECO:0000256" key="17">
    <source>
        <dbReference type="RuleBase" id="RU003825"/>
    </source>
</evidence>
<comment type="caution">
    <text evidence="19">The sequence shown here is derived from an EMBL/GenBank/DDBJ whole genome shotgun (WGS) entry which is preliminary data.</text>
</comment>
<keyword evidence="9 16" id="KW-0547">Nucleotide-binding</keyword>
<dbReference type="NCBIfam" id="TIGR00235">
    <property type="entry name" value="udk"/>
    <property type="match status" value="1"/>
</dbReference>
<dbReference type="AlphaFoldDB" id="A0A939H5P9"/>
<evidence type="ECO:0000256" key="13">
    <source>
        <dbReference type="ARBA" id="ARBA00031452"/>
    </source>
</evidence>
<dbReference type="EMBL" id="JAFNJU010000001">
    <property type="protein sequence ID" value="MBO1263616.1"/>
    <property type="molecule type" value="Genomic_DNA"/>
</dbReference>
<dbReference type="PANTHER" id="PTHR10285">
    <property type="entry name" value="URIDINE KINASE"/>
    <property type="match status" value="1"/>
</dbReference>
<evidence type="ECO:0000256" key="9">
    <source>
        <dbReference type="ARBA" id="ARBA00022741"/>
    </source>
</evidence>
<keyword evidence="7 16" id="KW-0963">Cytoplasm</keyword>
<dbReference type="NCBIfam" id="NF004018">
    <property type="entry name" value="PRK05480.1"/>
    <property type="match status" value="1"/>
</dbReference>
<evidence type="ECO:0000256" key="10">
    <source>
        <dbReference type="ARBA" id="ARBA00022777"/>
    </source>
</evidence>
<comment type="subcellular location">
    <subcellularLocation>
        <location evidence="1 16 17">Cytoplasm</location>
    </subcellularLocation>
</comment>
<comment type="pathway">
    <text evidence="3 16 17">Pyrimidine metabolism; CTP biosynthesis via salvage pathway; CTP from cytidine: step 1/3.</text>
</comment>
<evidence type="ECO:0000256" key="4">
    <source>
        <dbReference type="ARBA" id="ARBA00005408"/>
    </source>
</evidence>
<dbReference type="GO" id="GO:0004849">
    <property type="term" value="F:uridine kinase activity"/>
    <property type="evidence" value="ECO:0007669"/>
    <property type="project" value="UniProtKB-UniRule"/>
</dbReference>
<protein>
    <recommendedName>
        <fullName evidence="6 16">Uridine kinase</fullName>
        <ecNumber evidence="5 16">2.7.1.48</ecNumber>
    </recommendedName>
    <alternativeName>
        <fullName evidence="12 16">Cytidine monophosphokinase</fullName>
    </alternativeName>
    <alternativeName>
        <fullName evidence="13 16">Uridine monophosphokinase</fullName>
    </alternativeName>
</protein>
<dbReference type="Proteomes" id="UP000664218">
    <property type="component" value="Unassembled WGS sequence"/>
</dbReference>
<sequence length="222" mass="25678">MKKPILIGITGGTGSGKSTVAKSIYRNFKKESISIIMQDSYYKDQSDMTFEERTKTNYDHPHAFDTPLLISHLEMMLKGQAIEMPIYDFTIHNRKKETVREEPKDIIIVEGILILEDERLRNLFDIKIYVDTDADIRILRRLTRDIRDRGRTLESVIDQYLGVVRPMHLQFIEPTKRYADLIIPEGGKNRVAIDILVSTIKQHLTEGPVDELPRPDVSKILK</sequence>
<comment type="catalytic activity">
    <reaction evidence="14 17">
        <text>cytidine + ATP = CMP + ADP + H(+)</text>
        <dbReference type="Rhea" id="RHEA:24674"/>
        <dbReference type="ChEBI" id="CHEBI:15378"/>
        <dbReference type="ChEBI" id="CHEBI:17562"/>
        <dbReference type="ChEBI" id="CHEBI:30616"/>
        <dbReference type="ChEBI" id="CHEBI:60377"/>
        <dbReference type="ChEBI" id="CHEBI:456216"/>
        <dbReference type="EC" id="2.7.1.48"/>
    </reaction>
</comment>
<keyword evidence="10 16" id="KW-0418">Kinase</keyword>
<evidence type="ECO:0000313" key="19">
    <source>
        <dbReference type="EMBL" id="MBO1263616.1"/>
    </source>
</evidence>
<comment type="pathway">
    <text evidence="2 16 17">Pyrimidine metabolism; UMP biosynthesis via salvage pathway; UMP from uridine: step 1/1.</text>
</comment>
<evidence type="ECO:0000256" key="14">
    <source>
        <dbReference type="ARBA" id="ARBA00047436"/>
    </source>
</evidence>
<evidence type="ECO:0000256" key="6">
    <source>
        <dbReference type="ARBA" id="ARBA00021478"/>
    </source>
</evidence>
<dbReference type="HAMAP" id="MF_00551">
    <property type="entry name" value="Uridine_kinase"/>
    <property type="match status" value="1"/>
</dbReference>
<keyword evidence="11 16" id="KW-0067">ATP-binding</keyword>
<dbReference type="InterPro" id="IPR027417">
    <property type="entry name" value="P-loop_NTPase"/>
</dbReference>
<evidence type="ECO:0000256" key="2">
    <source>
        <dbReference type="ARBA" id="ARBA00004690"/>
    </source>
</evidence>
<comment type="catalytic activity">
    <reaction evidence="15 16 17">
        <text>uridine + ATP = UMP + ADP + H(+)</text>
        <dbReference type="Rhea" id="RHEA:16825"/>
        <dbReference type="ChEBI" id="CHEBI:15378"/>
        <dbReference type="ChEBI" id="CHEBI:16704"/>
        <dbReference type="ChEBI" id="CHEBI:30616"/>
        <dbReference type="ChEBI" id="CHEBI:57865"/>
        <dbReference type="ChEBI" id="CHEBI:456216"/>
        <dbReference type="EC" id="2.7.1.48"/>
    </reaction>
</comment>
<evidence type="ECO:0000259" key="18">
    <source>
        <dbReference type="Pfam" id="PF00485"/>
    </source>
</evidence>
<organism evidence="19 20">
    <name type="scientific">Proteiniclasticum aestuarii</name>
    <dbReference type="NCBI Taxonomy" id="2817862"/>
    <lineage>
        <taxon>Bacteria</taxon>
        <taxon>Bacillati</taxon>
        <taxon>Bacillota</taxon>
        <taxon>Clostridia</taxon>
        <taxon>Eubacteriales</taxon>
        <taxon>Clostridiaceae</taxon>
        <taxon>Proteiniclasticum</taxon>
    </lineage>
</organism>
<accession>A0A939H5P9</accession>
<evidence type="ECO:0000313" key="20">
    <source>
        <dbReference type="Proteomes" id="UP000664218"/>
    </source>
</evidence>
<dbReference type="InterPro" id="IPR000764">
    <property type="entry name" value="Uridine_kinase-like"/>
</dbReference>
<dbReference type="SUPFAM" id="SSF52540">
    <property type="entry name" value="P-loop containing nucleoside triphosphate hydrolases"/>
    <property type="match status" value="1"/>
</dbReference>
<evidence type="ECO:0000256" key="11">
    <source>
        <dbReference type="ARBA" id="ARBA00022840"/>
    </source>
</evidence>
<dbReference type="GO" id="GO:0044206">
    <property type="term" value="P:UMP salvage"/>
    <property type="evidence" value="ECO:0007669"/>
    <property type="project" value="UniProtKB-UniRule"/>
</dbReference>
<keyword evidence="8 16" id="KW-0808">Transferase</keyword>
<name>A0A939H5P9_9CLOT</name>
<dbReference type="Pfam" id="PF00485">
    <property type="entry name" value="PRK"/>
    <property type="match status" value="1"/>
</dbReference>
<dbReference type="GO" id="GO:0005737">
    <property type="term" value="C:cytoplasm"/>
    <property type="evidence" value="ECO:0007669"/>
    <property type="project" value="UniProtKB-SubCell"/>
</dbReference>
<keyword evidence="20" id="KW-1185">Reference proteome</keyword>
<dbReference type="RefSeq" id="WP_207598130.1">
    <property type="nucleotide sequence ID" value="NZ_JAFNJU010000001.1"/>
</dbReference>
<evidence type="ECO:0000256" key="8">
    <source>
        <dbReference type="ARBA" id="ARBA00022679"/>
    </source>
</evidence>
<evidence type="ECO:0000256" key="1">
    <source>
        <dbReference type="ARBA" id="ARBA00004496"/>
    </source>
</evidence>
<evidence type="ECO:0000256" key="16">
    <source>
        <dbReference type="HAMAP-Rule" id="MF_00551"/>
    </source>
</evidence>
<dbReference type="EC" id="2.7.1.48" evidence="5 16"/>
<evidence type="ECO:0000256" key="5">
    <source>
        <dbReference type="ARBA" id="ARBA00012137"/>
    </source>
</evidence>
<gene>
    <name evidence="16 19" type="primary">udk</name>
    <name evidence="19" type="ORF">J3A84_00995</name>
</gene>
<dbReference type="InterPro" id="IPR026008">
    <property type="entry name" value="Uridine_kinase"/>
</dbReference>
<evidence type="ECO:0000256" key="7">
    <source>
        <dbReference type="ARBA" id="ARBA00022490"/>
    </source>
</evidence>
<evidence type="ECO:0000256" key="12">
    <source>
        <dbReference type="ARBA" id="ARBA00030641"/>
    </source>
</evidence>
<comment type="similarity">
    <text evidence="4 16 17">Belongs to the uridine kinase family.</text>
</comment>
<dbReference type="GO" id="GO:0005524">
    <property type="term" value="F:ATP binding"/>
    <property type="evidence" value="ECO:0007669"/>
    <property type="project" value="UniProtKB-UniRule"/>
</dbReference>
<feature type="binding site" evidence="16">
    <location>
        <begin position="11"/>
        <end position="18"/>
    </location>
    <ligand>
        <name>ATP</name>
        <dbReference type="ChEBI" id="CHEBI:30616"/>
    </ligand>
</feature>
<dbReference type="InterPro" id="IPR006083">
    <property type="entry name" value="PRK/URK"/>
</dbReference>
<feature type="domain" description="Phosphoribulokinase/uridine kinase" evidence="18">
    <location>
        <begin position="6"/>
        <end position="191"/>
    </location>
</feature>
<proteinExistence type="inferred from homology"/>